<dbReference type="AlphaFoldDB" id="A0A9P9IDR2"/>
<dbReference type="PANTHER" id="PTHR42791">
    <property type="entry name" value="GNAT FAMILY ACETYLTRANSFERASE"/>
    <property type="match status" value="1"/>
</dbReference>
<dbReference type="GO" id="GO:0016747">
    <property type="term" value="F:acyltransferase activity, transferring groups other than amino-acyl groups"/>
    <property type="evidence" value="ECO:0007669"/>
    <property type="project" value="InterPro"/>
</dbReference>
<dbReference type="OrthoDB" id="2744543at2759"/>
<accession>A0A9P9IDR2</accession>
<organism evidence="2 3">
    <name type="scientific">Dendryphion nanum</name>
    <dbReference type="NCBI Taxonomy" id="256645"/>
    <lineage>
        <taxon>Eukaryota</taxon>
        <taxon>Fungi</taxon>
        <taxon>Dikarya</taxon>
        <taxon>Ascomycota</taxon>
        <taxon>Pezizomycotina</taxon>
        <taxon>Dothideomycetes</taxon>
        <taxon>Pleosporomycetidae</taxon>
        <taxon>Pleosporales</taxon>
        <taxon>Torulaceae</taxon>
        <taxon>Dendryphion</taxon>
    </lineage>
</organism>
<gene>
    <name evidence="2" type="ORF">B0J11DRAFT_118560</name>
</gene>
<reference evidence="2" key="1">
    <citation type="journal article" date="2021" name="Nat. Commun.">
        <title>Genetic determinants of endophytism in the Arabidopsis root mycobiome.</title>
        <authorList>
            <person name="Mesny F."/>
            <person name="Miyauchi S."/>
            <person name="Thiergart T."/>
            <person name="Pickel B."/>
            <person name="Atanasova L."/>
            <person name="Karlsson M."/>
            <person name="Huettel B."/>
            <person name="Barry K.W."/>
            <person name="Haridas S."/>
            <person name="Chen C."/>
            <person name="Bauer D."/>
            <person name="Andreopoulos W."/>
            <person name="Pangilinan J."/>
            <person name="LaButti K."/>
            <person name="Riley R."/>
            <person name="Lipzen A."/>
            <person name="Clum A."/>
            <person name="Drula E."/>
            <person name="Henrissat B."/>
            <person name="Kohler A."/>
            <person name="Grigoriev I.V."/>
            <person name="Martin F.M."/>
            <person name="Hacquard S."/>
        </authorList>
    </citation>
    <scope>NUCLEOTIDE SEQUENCE</scope>
    <source>
        <strain evidence="2">MPI-CAGE-CH-0243</strain>
    </source>
</reference>
<evidence type="ECO:0000313" key="2">
    <source>
        <dbReference type="EMBL" id="KAH7116147.1"/>
    </source>
</evidence>
<comment type="caution">
    <text evidence="2">The sequence shown here is derived from an EMBL/GenBank/DDBJ whole genome shotgun (WGS) entry which is preliminary data.</text>
</comment>
<dbReference type="PANTHER" id="PTHR42791:SF16">
    <property type="entry name" value="N-ACETYLTRANSFERASE DOMAIN-CONTAINING PROTEIN"/>
    <property type="match status" value="1"/>
</dbReference>
<proteinExistence type="predicted"/>
<keyword evidence="3" id="KW-1185">Reference proteome</keyword>
<dbReference type="EMBL" id="JAGMWT010000015">
    <property type="protein sequence ID" value="KAH7116147.1"/>
    <property type="molecule type" value="Genomic_DNA"/>
</dbReference>
<dbReference type="Proteomes" id="UP000700596">
    <property type="component" value="Unassembled WGS sequence"/>
</dbReference>
<dbReference type="InterPro" id="IPR016181">
    <property type="entry name" value="Acyl_CoA_acyltransferase"/>
</dbReference>
<dbReference type="SUPFAM" id="SSF55729">
    <property type="entry name" value="Acyl-CoA N-acyltransferases (Nat)"/>
    <property type="match status" value="1"/>
</dbReference>
<protein>
    <recommendedName>
        <fullName evidence="1">N-acetyltransferase domain-containing protein</fullName>
    </recommendedName>
</protein>
<name>A0A9P9IDR2_9PLEO</name>
<dbReference type="CDD" id="cd04301">
    <property type="entry name" value="NAT_SF"/>
    <property type="match status" value="1"/>
</dbReference>
<dbReference type="InterPro" id="IPR000182">
    <property type="entry name" value="GNAT_dom"/>
</dbReference>
<evidence type="ECO:0000313" key="3">
    <source>
        <dbReference type="Proteomes" id="UP000700596"/>
    </source>
</evidence>
<dbReference type="InterPro" id="IPR052523">
    <property type="entry name" value="Trichothecene_AcTrans"/>
</dbReference>
<sequence length="235" mass="26428">MPSPTIQPRLRKATFSDIPSIARCWYHAFFDDEVIGQLMHPYRKEYPEDIYWFLLRGIRERFWDWRHQFIVVTVEEDGKEIISGAADWRRVGDGGKKMELIWVDPRNLIAPSISLYHKASLQVFPNRAADPARASILNTAVANAASYWTGEHAECWDLYVCGVHPEFQGKGVGKMLVKWGIDMADEELTSASVLCGEKNRGFYNRGGLTEDMGALKGSSGGGGIALFRSPNKASE</sequence>
<dbReference type="Pfam" id="PF00583">
    <property type="entry name" value="Acetyltransf_1"/>
    <property type="match status" value="1"/>
</dbReference>
<dbReference type="PROSITE" id="PS51186">
    <property type="entry name" value="GNAT"/>
    <property type="match status" value="1"/>
</dbReference>
<dbReference type="Gene3D" id="3.40.630.30">
    <property type="match status" value="1"/>
</dbReference>
<evidence type="ECO:0000259" key="1">
    <source>
        <dbReference type="PROSITE" id="PS51186"/>
    </source>
</evidence>
<feature type="domain" description="N-acetyltransferase" evidence="1">
    <location>
        <begin position="86"/>
        <end position="233"/>
    </location>
</feature>